<gene>
    <name evidence="12" type="ORF">GCM10017044_05810</name>
</gene>
<evidence type="ECO:0000256" key="6">
    <source>
        <dbReference type="PROSITE-ProRule" id="PRU00552"/>
    </source>
</evidence>
<dbReference type="EMBL" id="BNCI01000001">
    <property type="protein sequence ID" value="GHF14548.1"/>
    <property type="molecule type" value="Genomic_DNA"/>
</dbReference>
<feature type="compositionally biased region" description="Basic residues" evidence="8">
    <location>
        <begin position="462"/>
        <end position="482"/>
    </location>
</feature>
<dbReference type="InterPro" id="IPR014014">
    <property type="entry name" value="RNA_helicase_DEAD_Q_motif"/>
</dbReference>
<dbReference type="GO" id="GO:0016787">
    <property type="term" value="F:hydrolase activity"/>
    <property type="evidence" value="ECO:0007669"/>
    <property type="project" value="UniProtKB-KW"/>
</dbReference>
<organism evidence="12 13">
    <name type="scientific">Kordiimonas sediminis</name>
    <dbReference type="NCBI Taxonomy" id="1735581"/>
    <lineage>
        <taxon>Bacteria</taxon>
        <taxon>Pseudomonadati</taxon>
        <taxon>Pseudomonadota</taxon>
        <taxon>Alphaproteobacteria</taxon>
        <taxon>Kordiimonadales</taxon>
        <taxon>Kordiimonadaceae</taxon>
        <taxon>Kordiimonas</taxon>
    </lineage>
</organism>
<name>A0A919ANI9_9PROT</name>
<evidence type="ECO:0000313" key="13">
    <source>
        <dbReference type="Proteomes" id="UP000630923"/>
    </source>
</evidence>
<comment type="caution">
    <text evidence="12">The sequence shown here is derived from an EMBL/GenBank/DDBJ whole genome shotgun (WGS) entry which is preliminary data.</text>
</comment>
<feature type="compositionally biased region" description="Basic residues" evidence="8">
    <location>
        <begin position="398"/>
        <end position="408"/>
    </location>
</feature>
<dbReference type="PROSITE" id="PS51192">
    <property type="entry name" value="HELICASE_ATP_BIND_1"/>
    <property type="match status" value="1"/>
</dbReference>
<dbReference type="CDD" id="cd00268">
    <property type="entry name" value="DEADc"/>
    <property type="match status" value="1"/>
</dbReference>
<evidence type="ECO:0000256" key="4">
    <source>
        <dbReference type="ARBA" id="ARBA00022840"/>
    </source>
</evidence>
<sequence>MTQTFSDLGLNDGLMRTLEEQGYSTPTPIQNKAIPFLMGGGDMIGVAQTGSGKTAAFVLPILNQLAKIDSKPKPGMPRALFLAPTRELAMQIGECVKDMARFLKLKQCTVFGGAPYKTQIHILNRGVDVLVATPGRLLDHIKQGNIYLDETSFFVLDEADRMLDMGFIDDVTKIGRKLISPHQSIMFSATFEPRIRQLAETLLDSPELIEIEQKQGVADNIDHRVLFTYKDEKKNLLLHMLEEINPGRSIIFVRTRRDADDVAWLLNKNKYKADAIHGDKNQRVRQRMINNFKAGKFDFLVATDVAARGIDVKDITHVFNMDVPVEAENYIHRVGRTARGGGEGTAFTFCDRGELHQLRTIERLIKSTIDVIEDHPFPMPEPVKKPRPKRRREADSRSRKRPSTGKVRRTSDAGLSRGAGPARSKPTRTRAKGDWDPTKVDTGDAVAPRTRQDAAEQEPQRDRRKPKAKRPGATSKPHRKGRSATAKPGKPGKPARKRSEKSAAGDRSQKPARAAKGGRGGKRKSNDGGGSPLTRAAR</sequence>
<dbReference type="InterPro" id="IPR011545">
    <property type="entry name" value="DEAD/DEAH_box_helicase_dom"/>
</dbReference>
<dbReference type="Gene3D" id="3.40.50.300">
    <property type="entry name" value="P-loop containing nucleotide triphosphate hydrolases"/>
    <property type="match status" value="2"/>
</dbReference>
<evidence type="ECO:0000259" key="10">
    <source>
        <dbReference type="PROSITE" id="PS51194"/>
    </source>
</evidence>
<feature type="domain" description="DEAD-box RNA helicase Q" evidence="11">
    <location>
        <begin position="3"/>
        <end position="31"/>
    </location>
</feature>
<evidence type="ECO:0008006" key="14">
    <source>
        <dbReference type="Google" id="ProtNLM"/>
    </source>
</evidence>
<feature type="compositionally biased region" description="Basic and acidic residues" evidence="8">
    <location>
        <begin position="450"/>
        <end position="461"/>
    </location>
</feature>
<feature type="compositionally biased region" description="Basic and acidic residues" evidence="8">
    <location>
        <begin position="431"/>
        <end position="442"/>
    </location>
</feature>
<dbReference type="Pfam" id="PF00270">
    <property type="entry name" value="DEAD"/>
    <property type="match status" value="1"/>
</dbReference>
<dbReference type="GO" id="GO:0005524">
    <property type="term" value="F:ATP binding"/>
    <property type="evidence" value="ECO:0007669"/>
    <property type="project" value="UniProtKB-KW"/>
</dbReference>
<keyword evidence="4 7" id="KW-0067">ATP-binding</keyword>
<protein>
    <recommendedName>
        <fullName evidence="14">DEAD/DEAH box helicase</fullName>
    </recommendedName>
</protein>
<feature type="domain" description="Helicase ATP-binding" evidence="9">
    <location>
        <begin position="34"/>
        <end position="209"/>
    </location>
</feature>
<accession>A0A919ANI9</accession>
<evidence type="ECO:0000313" key="12">
    <source>
        <dbReference type="EMBL" id="GHF14548.1"/>
    </source>
</evidence>
<dbReference type="Pfam" id="PF00271">
    <property type="entry name" value="Helicase_C"/>
    <property type="match status" value="1"/>
</dbReference>
<dbReference type="InterPro" id="IPR001650">
    <property type="entry name" value="Helicase_C-like"/>
</dbReference>
<evidence type="ECO:0000256" key="8">
    <source>
        <dbReference type="SAM" id="MobiDB-lite"/>
    </source>
</evidence>
<dbReference type="SMART" id="SM00487">
    <property type="entry name" value="DEXDc"/>
    <property type="match status" value="1"/>
</dbReference>
<feature type="short sequence motif" description="Q motif" evidence="6">
    <location>
        <begin position="3"/>
        <end position="31"/>
    </location>
</feature>
<keyword evidence="2 7" id="KW-0378">Hydrolase</keyword>
<feature type="region of interest" description="Disordered" evidence="8">
    <location>
        <begin position="374"/>
        <end position="538"/>
    </location>
</feature>
<evidence type="ECO:0000259" key="11">
    <source>
        <dbReference type="PROSITE" id="PS51195"/>
    </source>
</evidence>
<dbReference type="AlphaFoldDB" id="A0A919ANI9"/>
<dbReference type="SMART" id="SM00490">
    <property type="entry name" value="HELICc"/>
    <property type="match status" value="1"/>
</dbReference>
<dbReference type="Proteomes" id="UP000630923">
    <property type="component" value="Unassembled WGS sequence"/>
</dbReference>
<dbReference type="GO" id="GO:0005829">
    <property type="term" value="C:cytosol"/>
    <property type="evidence" value="ECO:0007669"/>
    <property type="project" value="TreeGrafter"/>
</dbReference>
<feature type="compositionally biased region" description="Basic and acidic residues" evidence="8">
    <location>
        <begin position="500"/>
        <end position="509"/>
    </location>
</feature>
<dbReference type="RefSeq" id="WP_191250047.1">
    <property type="nucleotide sequence ID" value="NZ_BNCI01000001.1"/>
</dbReference>
<dbReference type="GO" id="GO:0003724">
    <property type="term" value="F:RNA helicase activity"/>
    <property type="evidence" value="ECO:0007669"/>
    <property type="project" value="InterPro"/>
</dbReference>
<evidence type="ECO:0000256" key="5">
    <source>
        <dbReference type="ARBA" id="ARBA00038437"/>
    </source>
</evidence>
<dbReference type="CDD" id="cd18787">
    <property type="entry name" value="SF2_C_DEAD"/>
    <property type="match status" value="1"/>
</dbReference>
<feature type="domain" description="Helicase C-terminal" evidence="10">
    <location>
        <begin position="236"/>
        <end position="383"/>
    </location>
</feature>
<dbReference type="InterPro" id="IPR027417">
    <property type="entry name" value="P-loop_NTPase"/>
</dbReference>
<keyword evidence="1 7" id="KW-0547">Nucleotide-binding</keyword>
<comment type="similarity">
    <text evidence="5 7">Belongs to the DEAD box helicase family.</text>
</comment>
<evidence type="ECO:0000256" key="1">
    <source>
        <dbReference type="ARBA" id="ARBA00022741"/>
    </source>
</evidence>
<dbReference type="PANTHER" id="PTHR47959:SF13">
    <property type="entry name" value="ATP-DEPENDENT RNA HELICASE RHLE"/>
    <property type="match status" value="1"/>
</dbReference>
<evidence type="ECO:0000256" key="3">
    <source>
        <dbReference type="ARBA" id="ARBA00022806"/>
    </source>
</evidence>
<proteinExistence type="inferred from homology"/>
<dbReference type="PROSITE" id="PS00039">
    <property type="entry name" value="DEAD_ATP_HELICASE"/>
    <property type="match status" value="1"/>
</dbReference>
<reference evidence="12" key="2">
    <citation type="submission" date="2020-09" db="EMBL/GenBank/DDBJ databases">
        <authorList>
            <person name="Sun Q."/>
            <person name="Kim S."/>
        </authorList>
    </citation>
    <scope>NUCLEOTIDE SEQUENCE</scope>
    <source>
        <strain evidence="12">KCTC 42590</strain>
    </source>
</reference>
<dbReference type="GO" id="GO:0003676">
    <property type="term" value="F:nucleic acid binding"/>
    <property type="evidence" value="ECO:0007669"/>
    <property type="project" value="InterPro"/>
</dbReference>
<dbReference type="InterPro" id="IPR050079">
    <property type="entry name" value="DEAD_box_RNA_helicase"/>
</dbReference>
<dbReference type="InterPro" id="IPR000629">
    <property type="entry name" value="RNA-helicase_DEAD-box_CS"/>
</dbReference>
<evidence type="ECO:0000256" key="2">
    <source>
        <dbReference type="ARBA" id="ARBA00022801"/>
    </source>
</evidence>
<reference evidence="12" key="1">
    <citation type="journal article" date="2014" name="Int. J. Syst. Evol. Microbiol.">
        <title>Complete genome sequence of Corynebacterium casei LMG S-19264T (=DSM 44701T), isolated from a smear-ripened cheese.</title>
        <authorList>
            <consortium name="US DOE Joint Genome Institute (JGI-PGF)"/>
            <person name="Walter F."/>
            <person name="Albersmeier A."/>
            <person name="Kalinowski J."/>
            <person name="Ruckert C."/>
        </authorList>
    </citation>
    <scope>NUCLEOTIDE SEQUENCE</scope>
    <source>
        <strain evidence="12">KCTC 42590</strain>
    </source>
</reference>
<dbReference type="InterPro" id="IPR044742">
    <property type="entry name" value="DEAD/DEAH_RhlB"/>
</dbReference>
<dbReference type="PROSITE" id="PS51195">
    <property type="entry name" value="Q_MOTIF"/>
    <property type="match status" value="1"/>
</dbReference>
<evidence type="ECO:0000256" key="7">
    <source>
        <dbReference type="RuleBase" id="RU000492"/>
    </source>
</evidence>
<evidence type="ECO:0000259" key="9">
    <source>
        <dbReference type="PROSITE" id="PS51192"/>
    </source>
</evidence>
<dbReference type="PROSITE" id="PS51194">
    <property type="entry name" value="HELICASE_CTER"/>
    <property type="match status" value="1"/>
</dbReference>
<keyword evidence="3 7" id="KW-0347">Helicase</keyword>
<dbReference type="InterPro" id="IPR014001">
    <property type="entry name" value="Helicase_ATP-bd"/>
</dbReference>
<dbReference type="SUPFAM" id="SSF52540">
    <property type="entry name" value="P-loop containing nucleoside triphosphate hydrolases"/>
    <property type="match status" value="1"/>
</dbReference>
<keyword evidence="13" id="KW-1185">Reference proteome</keyword>
<dbReference type="PANTHER" id="PTHR47959">
    <property type="entry name" value="ATP-DEPENDENT RNA HELICASE RHLE-RELATED"/>
    <property type="match status" value="1"/>
</dbReference>